<keyword evidence="1" id="KW-0472">Membrane</keyword>
<dbReference type="Proteomes" id="UP000315914">
    <property type="component" value="Unassembled WGS sequence"/>
</dbReference>
<comment type="caution">
    <text evidence="2">The sequence shown here is derived from an EMBL/GenBank/DDBJ whole genome shotgun (WGS) entry which is preliminary data.</text>
</comment>
<evidence type="ECO:0000313" key="3">
    <source>
        <dbReference type="Proteomes" id="UP000315914"/>
    </source>
</evidence>
<keyword evidence="3" id="KW-1185">Reference proteome</keyword>
<protein>
    <submittedName>
        <fullName evidence="2">Uncharacterized protein</fullName>
    </submittedName>
</protein>
<evidence type="ECO:0000313" key="2">
    <source>
        <dbReference type="EMBL" id="TWB71173.1"/>
    </source>
</evidence>
<feature type="transmembrane region" description="Helical" evidence="1">
    <location>
        <begin position="12"/>
        <end position="30"/>
    </location>
</feature>
<gene>
    <name evidence="2" type="ORF">FBZ95_107155</name>
</gene>
<keyword evidence="1" id="KW-1133">Transmembrane helix</keyword>
<keyword evidence="1" id="KW-0812">Transmembrane</keyword>
<accession>A0A560ICX7</accession>
<reference evidence="2 3" key="1">
    <citation type="submission" date="2019-06" db="EMBL/GenBank/DDBJ databases">
        <title>Genomic Encyclopedia of Type Strains, Phase IV (KMG-V): Genome sequencing to study the core and pangenomes of soil and plant-associated prokaryotes.</title>
        <authorList>
            <person name="Whitman W."/>
        </authorList>
    </citation>
    <scope>NUCLEOTIDE SEQUENCE [LARGE SCALE GENOMIC DNA]</scope>
    <source>
        <strain evidence="2 3">BR 10556</strain>
    </source>
</reference>
<sequence length="49" mass="5100">MRVAVGKMTIETYMLSSVLAGLAGIVFFYTSAGYSLARRPVAKSAGVAS</sequence>
<dbReference type="AlphaFoldDB" id="A0A560ICX7"/>
<organism evidence="2 3">
    <name type="scientific">Bradyrhizobium sacchari</name>
    <dbReference type="NCBI Taxonomy" id="1399419"/>
    <lineage>
        <taxon>Bacteria</taxon>
        <taxon>Pseudomonadati</taxon>
        <taxon>Pseudomonadota</taxon>
        <taxon>Alphaproteobacteria</taxon>
        <taxon>Hyphomicrobiales</taxon>
        <taxon>Nitrobacteraceae</taxon>
        <taxon>Bradyrhizobium</taxon>
    </lineage>
</organism>
<evidence type="ECO:0000256" key="1">
    <source>
        <dbReference type="SAM" id="Phobius"/>
    </source>
</evidence>
<name>A0A560ICX7_9BRAD</name>
<proteinExistence type="predicted"/>
<dbReference type="EMBL" id="VITW01000007">
    <property type="protein sequence ID" value="TWB71173.1"/>
    <property type="molecule type" value="Genomic_DNA"/>
</dbReference>